<dbReference type="Pfam" id="PF14015">
    <property type="entry name" value="DUF4231"/>
    <property type="match status" value="1"/>
</dbReference>
<gene>
    <name evidence="1" type="ORF">RALSY_20150</name>
</gene>
<sequence length="165" mass="18817">MKGHNNNTPSEPPVPESVKAHPAWFRLVDQRNWYDNKSQHCQRWYKRLKLAQVTLAVLIPATSLLPAECTKWAASTGGVLIAVLEAVQQMNQYSTLWVTYRATAERLKHEQYLFLSSAGPYNKGLSEPDRLVVLAERVEEHVSTEHANWFNETRRASTAQKTEDA</sequence>
<dbReference type="InterPro" id="IPR025325">
    <property type="entry name" value="DUF4231"/>
</dbReference>
<protein>
    <recommendedName>
        <fullName evidence="2">DUF4231 domain-containing protein</fullName>
    </recommendedName>
</protein>
<accession>G3A2B4</accession>
<reference evidence="1" key="1">
    <citation type="journal article" date="2011" name="PLoS ONE">
        <title>Ralstonia syzygii, the Blood Disease Bacterium and some Asian R. solanacearum strains form a single genomic species despite divergent lifestyles.</title>
        <authorList>
            <person name="Remenant B."/>
            <person name="de Cambiaire J.C."/>
            <person name="Cellier G."/>
            <person name="Jacobs J.M."/>
            <person name="Mangenot S."/>
            <person name="Barbe V."/>
            <person name="Lajus A."/>
            <person name="Vallenet D."/>
            <person name="Medigue C."/>
            <person name="Fegan M."/>
            <person name="Allen C."/>
            <person name="Prior P."/>
        </authorList>
    </citation>
    <scope>NUCLEOTIDE SEQUENCE</scope>
    <source>
        <strain evidence="1">R24</strain>
    </source>
</reference>
<evidence type="ECO:0000313" key="1">
    <source>
        <dbReference type="EMBL" id="CCA85547.1"/>
    </source>
</evidence>
<dbReference type="AlphaFoldDB" id="G3A2B4"/>
<dbReference type="RefSeq" id="WP_197333315.1">
    <property type="nucleotide sequence ID" value="NZ_CP115944.1"/>
</dbReference>
<dbReference type="NCBIfam" id="NF033634">
    <property type="entry name" value="SLATT_1"/>
    <property type="match status" value="1"/>
</dbReference>
<dbReference type="EMBL" id="FR854087">
    <property type="protein sequence ID" value="CCA85547.1"/>
    <property type="molecule type" value="Genomic_DNA"/>
</dbReference>
<reference evidence="1" key="2">
    <citation type="submission" date="2011-04" db="EMBL/GenBank/DDBJ databases">
        <authorList>
            <person name="Genoscope - CEA"/>
        </authorList>
    </citation>
    <scope>NUCLEOTIDE SEQUENCE</scope>
    <source>
        <strain evidence="1">R24</strain>
    </source>
</reference>
<organism evidence="1">
    <name type="scientific">Ralstonia syzygii R24</name>
    <dbReference type="NCBI Taxonomy" id="907261"/>
    <lineage>
        <taxon>Bacteria</taxon>
        <taxon>Pseudomonadati</taxon>
        <taxon>Pseudomonadota</taxon>
        <taxon>Betaproteobacteria</taxon>
        <taxon>Burkholderiales</taxon>
        <taxon>Burkholderiaceae</taxon>
        <taxon>Ralstonia</taxon>
        <taxon>Ralstonia solanacearum species complex</taxon>
    </lineage>
</organism>
<name>G3A2B4_9RALS</name>
<evidence type="ECO:0008006" key="2">
    <source>
        <dbReference type="Google" id="ProtNLM"/>
    </source>
</evidence>
<proteinExistence type="predicted"/>